<proteinExistence type="predicted"/>
<dbReference type="GO" id="GO:0061630">
    <property type="term" value="F:ubiquitin protein ligase activity"/>
    <property type="evidence" value="ECO:0007669"/>
    <property type="project" value="UniProtKB-EC"/>
</dbReference>
<keyword evidence="4" id="KW-0808">Transferase</keyword>
<sequence>MEEHPGLGEYQGVRFFVSSLFDTDDEQKSKLLNQFNAIYGGPSSLVNSVKIDEKEGIELIRALFSWLPFVIESARFVFEILENLDHFISPIYGYATNFLFDLTKDKLDDLEIELDEMGEGKRAYLSRTLLDDLLLLVKNPNFQCMIIVNGFEFNVPSLLEFDVVESDRENNIVYLHLLEVIERLPKEEVTKDLFEDFLDDEIESMASLCPLFLEEEFRWVLDRGCKYRTKLADCFVPRVNHDTTLNIEIDRRDILGSSMEQIVSASIDDLRKGVWVIYVDEEGRGHGVIRDWLIKVLEKMVESDGRQPFEKSGEDKEADHKRIFPRRGSGLDPTYYICCGRLFGLALIHRVQIGHTFDNVMYVQFRGQNVKLEDIKDAVPSKYQAYKEMLSMDEKTISRQNVYFPDSFEGDTGSADDQVTSENVEKYVSHVIDMSFVGIETSSLIEGLDDILTRQGREYFFQIVTLQDLDSILRGIQDVNFEDWKESTTYELYEETDLQILWFWKWLGNLSAEDQINFLIFWTSTSWLPSGGFKDMDPPLVIRKTTDTSRFPSVQACVCALDIPVYDSEEILCSKLQMALDNHIRTSGSFFRL</sequence>
<comment type="catalytic activity">
    <reaction evidence="1">
        <text>S-ubiquitinyl-[E2 ubiquitin-conjugating enzyme]-L-cysteine + [acceptor protein]-L-lysine = [E2 ubiquitin-conjugating enzyme]-L-cysteine + N(6)-ubiquitinyl-[acceptor protein]-L-lysine.</text>
        <dbReference type="EC" id="2.3.2.26"/>
    </reaction>
</comment>
<dbReference type="EC" id="2.3.2.26" evidence="3"/>
<dbReference type="SMART" id="SM00119">
    <property type="entry name" value="HECTc"/>
    <property type="match status" value="1"/>
</dbReference>
<feature type="domain" description="HECT" evidence="7">
    <location>
        <begin position="266"/>
        <end position="593"/>
    </location>
</feature>
<evidence type="ECO:0000313" key="8">
    <source>
        <dbReference type="EMBL" id="KAK1353641.1"/>
    </source>
</evidence>
<comment type="pathway">
    <text evidence="2">Protein modification; protein ubiquitination.</text>
</comment>
<dbReference type="AlphaFoldDB" id="A0AAD8LY91"/>
<dbReference type="GO" id="GO:0005737">
    <property type="term" value="C:cytoplasm"/>
    <property type="evidence" value="ECO:0007669"/>
    <property type="project" value="TreeGrafter"/>
</dbReference>
<dbReference type="Gene3D" id="3.90.1750.10">
    <property type="entry name" value="Hect, E3 ligase catalytic domains"/>
    <property type="match status" value="1"/>
</dbReference>
<evidence type="ECO:0000256" key="6">
    <source>
        <dbReference type="PROSITE-ProRule" id="PRU00104"/>
    </source>
</evidence>
<dbReference type="SUPFAM" id="SSF56204">
    <property type="entry name" value="Hect, E3 ligase catalytic domain"/>
    <property type="match status" value="1"/>
</dbReference>
<dbReference type="Proteomes" id="UP001237642">
    <property type="component" value="Unassembled WGS sequence"/>
</dbReference>
<reference evidence="8" key="1">
    <citation type="submission" date="2023-02" db="EMBL/GenBank/DDBJ databases">
        <title>Genome of toxic invasive species Heracleum sosnowskyi carries increased number of genes despite the absence of recent whole-genome duplications.</title>
        <authorList>
            <person name="Schelkunov M."/>
            <person name="Shtratnikova V."/>
            <person name="Makarenko M."/>
            <person name="Klepikova A."/>
            <person name="Omelchenko D."/>
            <person name="Novikova G."/>
            <person name="Obukhova E."/>
            <person name="Bogdanov V."/>
            <person name="Penin A."/>
            <person name="Logacheva M."/>
        </authorList>
    </citation>
    <scope>NUCLEOTIDE SEQUENCE</scope>
    <source>
        <strain evidence="8">Hsosn_3</strain>
        <tissue evidence="8">Leaf</tissue>
    </source>
</reference>
<protein>
    <recommendedName>
        <fullName evidence="3">HECT-type E3 ubiquitin transferase</fullName>
        <ecNumber evidence="3">2.3.2.26</ecNumber>
    </recommendedName>
</protein>
<evidence type="ECO:0000313" key="9">
    <source>
        <dbReference type="Proteomes" id="UP001237642"/>
    </source>
</evidence>
<evidence type="ECO:0000256" key="5">
    <source>
        <dbReference type="ARBA" id="ARBA00022786"/>
    </source>
</evidence>
<dbReference type="InterPro" id="IPR035983">
    <property type="entry name" value="Hect_E3_ubiquitin_ligase"/>
</dbReference>
<keyword evidence="5 6" id="KW-0833">Ubl conjugation pathway</keyword>
<dbReference type="GO" id="GO:0006511">
    <property type="term" value="P:ubiquitin-dependent protein catabolic process"/>
    <property type="evidence" value="ECO:0007669"/>
    <property type="project" value="TreeGrafter"/>
</dbReference>
<dbReference type="PANTHER" id="PTHR11254:SF424">
    <property type="entry name" value="E3 UBIQUITIN-PROTEIN LIGASE UPL5"/>
    <property type="match status" value="1"/>
</dbReference>
<evidence type="ECO:0000256" key="2">
    <source>
        <dbReference type="ARBA" id="ARBA00004906"/>
    </source>
</evidence>
<feature type="active site" description="Glycyl thioester intermediate" evidence="6">
    <location>
        <position position="557"/>
    </location>
</feature>
<dbReference type="Pfam" id="PF00632">
    <property type="entry name" value="HECT"/>
    <property type="match status" value="1"/>
</dbReference>
<evidence type="ECO:0000256" key="1">
    <source>
        <dbReference type="ARBA" id="ARBA00000885"/>
    </source>
</evidence>
<dbReference type="Gene3D" id="3.30.2410.10">
    <property type="entry name" value="Hect, E3 ligase catalytic domain"/>
    <property type="match status" value="1"/>
</dbReference>
<gene>
    <name evidence="8" type="ORF">POM88_052006</name>
</gene>
<reference evidence="8" key="2">
    <citation type="submission" date="2023-05" db="EMBL/GenBank/DDBJ databases">
        <authorList>
            <person name="Schelkunov M.I."/>
        </authorList>
    </citation>
    <scope>NUCLEOTIDE SEQUENCE</scope>
    <source>
        <strain evidence="8">Hsosn_3</strain>
        <tissue evidence="8">Leaf</tissue>
    </source>
</reference>
<accession>A0AAD8LY91</accession>
<evidence type="ECO:0000256" key="3">
    <source>
        <dbReference type="ARBA" id="ARBA00012485"/>
    </source>
</evidence>
<dbReference type="InterPro" id="IPR050409">
    <property type="entry name" value="E3_ubiq-protein_ligase"/>
</dbReference>
<keyword evidence="9" id="KW-1185">Reference proteome</keyword>
<dbReference type="Gene3D" id="3.30.2160.10">
    <property type="entry name" value="Hect, E3 ligase catalytic domain"/>
    <property type="match status" value="1"/>
</dbReference>
<dbReference type="EMBL" id="JAUIZM010000012">
    <property type="protein sequence ID" value="KAK1353641.1"/>
    <property type="molecule type" value="Genomic_DNA"/>
</dbReference>
<name>A0AAD8LY91_9APIA</name>
<dbReference type="PANTHER" id="PTHR11254">
    <property type="entry name" value="HECT DOMAIN UBIQUITIN-PROTEIN LIGASE"/>
    <property type="match status" value="1"/>
</dbReference>
<organism evidence="8 9">
    <name type="scientific">Heracleum sosnowskyi</name>
    <dbReference type="NCBI Taxonomy" id="360622"/>
    <lineage>
        <taxon>Eukaryota</taxon>
        <taxon>Viridiplantae</taxon>
        <taxon>Streptophyta</taxon>
        <taxon>Embryophyta</taxon>
        <taxon>Tracheophyta</taxon>
        <taxon>Spermatophyta</taxon>
        <taxon>Magnoliopsida</taxon>
        <taxon>eudicotyledons</taxon>
        <taxon>Gunneridae</taxon>
        <taxon>Pentapetalae</taxon>
        <taxon>asterids</taxon>
        <taxon>campanulids</taxon>
        <taxon>Apiales</taxon>
        <taxon>Apiaceae</taxon>
        <taxon>Apioideae</taxon>
        <taxon>apioid superclade</taxon>
        <taxon>Tordylieae</taxon>
        <taxon>Tordyliinae</taxon>
        <taxon>Heracleum</taxon>
    </lineage>
</organism>
<dbReference type="PROSITE" id="PS50237">
    <property type="entry name" value="HECT"/>
    <property type="match status" value="1"/>
</dbReference>
<dbReference type="InterPro" id="IPR000569">
    <property type="entry name" value="HECT_dom"/>
</dbReference>
<dbReference type="GO" id="GO:0000209">
    <property type="term" value="P:protein polyubiquitination"/>
    <property type="evidence" value="ECO:0007669"/>
    <property type="project" value="TreeGrafter"/>
</dbReference>
<evidence type="ECO:0000259" key="7">
    <source>
        <dbReference type="PROSITE" id="PS50237"/>
    </source>
</evidence>
<evidence type="ECO:0000256" key="4">
    <source>
        <dbReference type="ARBA" id="ARBA00022679"/>
    </source>
</evidence>
<comment type="caution">
    <text evidence="8">The sequence shown here is derived from an EMBL/GenBank/DDBJ whole genome shotgun (WGS) entry which is preliminary data.</text>
</comment>